<gene>
    <name evidence="3" type="ORF">HHL11_32960</name>
</gene>
<evidence type="ECO:0000313" key="4">
    <source>
        <dbReference type="Proteomes" id="UP000541185"/>
    </source>
</evidence>
<evidence type="ECO:0000313" key="3">
    <source>
        <dbReference type="EMBL" id="NML48600.1"/>
    </source>
</evidence>
<dbReference type="AlphaFoldDB" id="A0A848HGL9"/>
<proteinExistence type="predicted"/>
<accession>A0A848HGL9</accession>
<feature type="domain" description="Sulfatase-modifying factor enzyme-like" evidence="2">
    <location>
        <begin position="20"/>
        <end position="252"/>
    </location>
</feature>
<dbReference type="Gene3D" id="3.90.1580.10">
    <property type="entry name" value="paralog of FGE (formylglycine-generating enzyme)"/>
    <property type="match status" value="1"/>
</dbReference>
<name>A0A848HGL9_9BURK</name>
<keyword evidence="4" id="KW-1185">Reference proteome</keyword>
<dbReference type="PANTHER" id="PTHR23150:SF19">
    <property type="entry name" value="FORMYLGLYCINE-GENERATING ENZYME"/>
    <property type="match status" value="1"/>
</dbReference>
<evidence type="ECO:0000259" key="2">
    <source>
        <dbReference type="Pfam" id="PF03781"/>
    </source>
</evidence>
<dbReference type="PANTHER" id="PTHR23150">
    <property type="entry name" value="SULFATASE MODIFYING FACTOR 1, 2"/>
    <property type="match status" value="1"/>
</dbReference>
<protein>
    <submittedName>
        <fullName evidence="3">Formylglycine-generating enzyme family protein</fullName>
    </submittedName>
</protein>
<dbReference type="Pfam" id="PF03781">
    <property type="entry name" value="FGE-sulfatase"/>
    <property type="match status" value="1"/>
</dbReference>
<feature type="chain" id="PRO_5032749597" evidence="1">
    <location>
        <begin position="20"/>
        <end position="258"/>
    </location>
</feature>
<dbReference type="SUPFAM" id="SSF56436">
    <property type="entry name" value="C-type lectin-like"/>
    <property type="match status" value="1"/>
</dbReference>
<dbReference type="GO" id="GO:0120147">
    <property type="term" value="F:formylglycine-generating oxidase activity"/>
    <property type="evidence" value="ECO:0007669"/>
    <property type="project" value="TreeGrafter"/>
</dbReference>
<sequence length="258" mass="27964">MKVLPVLALLAALAAPAQAANYVDLPGGRFESVLPQGAVPTLSTPVDVQPFAMRALPVTVAEFAAFVQAHPEWRRGEAPSVLADARYLLQWQTPVDPGLRADMPVTEVSWFAARAFCEEEGGRLPTWLEWEYAAAADASRADARRDPAWTRRILGWYEKPGGEALASVGGEANLWGVRDLHGLVWEWVDDFNALFIAGDSRTQGDPDLLKFCGAGAINIIDRDSYAVLMRIALLSSLNAADSTSTLGFRCVRPAKGQS</sequence>
<dbReference type="InterPro" id="IPR051043">
    <property type="entry name" value="Sulfatase_Mod_Factor_Kinase"/>
</dbReference>
<reference evidence="3 4" key="1">
    <citation type="submission" date="2020-04" db="EMBL/GenBank/DDBJ databases">
        <title>Ramlibacter sp. G-1-2-2 isolated from soil.</title>
        <authorList>
            <person name="Dahal R.H."/>
        </authorList>
    </citation>
    <scope>NUCLEOTIDE SEQUENCE [LARGE SCALE GENOMIC DNA]</scope>
    <source>
        <strain evidence="3 4">G-1-2-2</strain>
    </source>
</reference>
<dbReference type="InterPro" id="IPR005532">
    <property type="entry name" value="SUMF_dom"/>
</dbReference>
<organism evidence="3 4">
    <name type="scientific">Ramlibacter agri</name>
    <dbReference type="NCBI Taxonomy" id="2728837"/>
    <lineage>
        <taxon>Bacteria</taxon>
        <taxon>Pseudomonadati</taxon>
        <taxon>Pseudomonadota</taxon>
        <taxon>Betaproteobacteria</taxon>
        <taxon>Burkholderiales</taxon>
        <taxon>Comamonadaceae</taxon>
        <taxon>Ramlibacter</taxon>
    </lineage>
</organism>
<dbReference type="EMBL" id="JABBFX010000006">
    <property type="protein sequence ID" value="NML48600.1"/>
    <property type="molecule type" value="Genomic_DNA"/>
</dbReference>
<dbReference type="Proteomes" id="UP000541185">
    <property type="component" value="Unassembled WGS sequence"/>
</dbReference>
<comment type="caution">
    <text evidence="3">The sequence shown here is derived from an EMBL/GenBank/DDBJ whole genome shotgun (WGS) entry which is preliminary data.</text>
</comment>
<dbReference type="InterPro" id="IPR042095">
    <property type="entry name" value="SUMF_sf"/>
</dbReference>
<dbReference type="InterPro" id="IPR016187">
    <property type="entry name" value="CTDL_fold"/>
</dbReference>
<dbReference type="RefSeq" id="WP_169422938.1">
    <property type="nucleotide sequence ID" value="NZ_JABBFX010000006.1"/>
</dbReference>
<evidence type="ECO:0000256" key="1">
    <source>
        <dbReference type="SAM" id="SignalP"/>
    </source>
</evidence>
<feature type="signal peptide" evidence="1">
    <location>
        <begin position="1"/>
        <end position="19"/>
    </location>
</feature>
<keyword evidence="1" id="KW-0732">Signal</keyword>